<reference evidence="1" key="1">
    <citation type="submission" date="2021-06" db="EMBL/GenBank/DDBJ databases">
        <authorList>
            <person name="Hodson N. C."/>
            <person name="Mongue J. A."/>
            <person name="Jaron S. K."/>
        </authorList>
    </citation>
    <scope>NUCLEOTIDE SEQUENCE</scope>
</reference>
<gene>
    <name evidence="1" type="ORF">AFUS01_LOCUS40475</name>
</gene>
<organism evidence="1 2">
    <name type="scientific">Allacma fusca</name>
    <dbReference type="NCBI Taxonomy" id="39272"/>
    <lineage>
        <taxon>Eukaryota</taxon>
        <taxon>Metazoa</taxon>
        <taxon>Ecdysozoa</taxon>
        <taxon>Arthropoda</taxon>
        <taxon>Hexapoda</taxon>
        <taxon>Collembola</taxon>
        <taxon>Symphypleona</taxon>
        <taxon>Sminthuridae</taxon>
        <taxon>Allacma</taxon>
    </lineage>
</organism>
<dbReference type="Proteomes" id="UP000708208">
    <property type="component" value="Unassembled WGS sequence"/>
</dbReference>
<proteinExistence type="predicted"/>
<comment type="caution">
    <text evidence="1">The sequence shown here is derived from an EMBL/GenBank/DDBJ whole genome shotgun (WGS) entry which is preliminary data.</text>
</comment>
<dbReference type="OrthoDB" id="7381612at2759"/>
<keyword evidence="2" id="KW-1185">Reference proteome</keyword>
<protein>
    <submittedName>
        <fullName evidence="1">Uncharacterized protein</fullName>
    </submittedName>
</protein>
<dbReference type="AlphaFoldDB" id="A0A8J2L8P5"/>
<name>A0A8J2L8P5_9HEXA</name>
<accession>A0A8J2L8P5</accession>
<sequence>KSRGKFKLKRTVKDHDEEHPKNRIVDYNFFVKPLSQSPDPSHRIPHRFLYDQELKKDWNINKHSDNKLWQVCAGKIEQTPEVKSELFCWYETEIHMTYKIGPIKAKIHSLSNMSAVIHYHDVLSARAVEELKVHTYNKPSRLFIATGDYNPFSGLVLRKVDTAMASNLSQVTMDLMLRITGYKKPPESRPIDGHYFVYGPGAARGRHWDIVSNFIPSTISSSLEKHEKLYSKVFAPDAVEGDQYQLHSHLKRSTPYEVVVNGKPIQ</sequence>
<dbReference type="EMBL" id="CAJVCH010557122">
    <property type="protein sequence ID" value="CAG7830688.1"/>
    <property type="molecule type" value="Genomic_DNA"/>
</dbReference>
<evidence type="ECO:0000313" key="2">
    <source>
        <dbReference type="Proteomes" id="UP000708208"/>
    </source>
</evidence>
<feature type="non-terminal residue" evidence="1">
    <location>
        <position position="1"/>
    </location>
</feature>
<evidence type="ECO:0000313" key="1">
    <source>
        <dbReference type="EMBL" id="CAG7830688.1"/>
    </source>
</evidence>